<organism evidence="10 11">
    <name type="scientific">Fluviicola chungangensis</name>
    <dbReference type="NCBI Taxonomy" id="2597671"/>
    <lineage>
        <taxon>Bacteria</taxon>
        <taxon>Pseudomonadati</taxon>
        <taxon>Bacteroidota</taxon>
        <taxon>Flavobacteriia</taxon>
        <taxon>Flavobacteriales</taxon>
        <taxon>Crocinitomicaceae</taxon>
        <taxon>Fluviicola</taxon>
    </lineage>
</organism>
<dbReference type="PANTHER" id="PTHR43821">
    <property type="entry name" value="NAD(P)H NITROREDUCTASE YDJA-RELATED"/>
    <property type="match status" value="1"/>
</dbReference>
<evidence type="ECO:0000256" key="6">
    <source>
        <dbReference type="ARBA" id="ARBA00023027"/>
    </source>
</evidence>
<dbReference type="EC" id="1.-.-.-" evidence="7"/>
<dbReference type="GO" id="GO:0016491">
    <property type="term" value="F:oxidoreductase activity"/>
    <property type="evidence" value="ECO:0007669"/>
    <property type="project" value="UniProtKB-UniRule"/>
</dbReference>
<feature type="binding site" description="in other chain" evidence="8">
    <location>
        <begin position="142"/>
        <end position="144"/>
    </location>
    <ligand>
        <name>FMN</name>
        <dbReference type="ChEBI" id="CHEBI:58210"/>
        <note>ligand shared between dimeric partners</note>
    </ligand>
</feature>
<keyword evidence="2 7" id="KW-0285">Flavoprotein</keyword>
<name>A0A556MR76_9FLAO</name>
<dbReference type="CDD" id="cd02135">
    <property type="entry name" value="YdjA-like"/>
    <property type="match status" value="1"/>
</dbReference>
<comment type="similarity">
    <text evidence="1 7">Belongs to the nitroreductase family.</text>
</comment>
<dbReference type="InterPro" id="IPR052530">
    <property type="entry name" value="NAD(P)H_nitroreductase"/>
</dbReference>
<dbReference type="InterPro" id="IPR000415">
    <property type="entry name" value="Nitroreductase-like"/>
</dbReference>
<reference evidence="10 11" key="1">
    <citation type="submission" date="2019-07" db="EMBL/GenBank/DDBJ databases">
        <authorList>
            <person name="Huq M.A."/>
        </authorList>
    </citation>
    <scope>NUCLEOTIDE SEQUENCE [LARGE SCALE GENOMIC DNA]</scope>
    <source>
        <strain evidence="10 11">MAH-3</strain>
    </source>
</reference>
<dbReference type="InterPro" id="IPR029479">
    <property type="entry name" value="Nitroreductase"/>
</dbReference>
<dbReference type="SUPFAM" id="SSF55469">
    <property type="entry name" value="FMN-dependent nitroreductase-like"/>
    <property type="match status" value="1"/>
</dbReference>
<dbReference type="Proteomes" id="UP000316008">
    <property type="component" value="Unassembled WGS sequence"/>
</dbReference>
<keyword evidence="11" id="KW-1185">Reference proteome</keyword>
<evidence type="ECO:0000256" key="5">
    <source>
        <dbReference type="ARBA" id="ARBA00023002"/>
    </source>
</evidence>
<sequence>MRYNLSEVTAIIRDRRTIYPEQFSTRKIHKEQIELLLNNAIWAPTHGMTQPWRFIVFQDNALNDLSEALGSIYLSEIPKEKQVDSKLGKLMSRPKMAGAVIAIILNREEDTRISEEDDFAAISCAVQNMHLTATAQGIGAFWSTPGIMKSERFNEFLELGKGQRCVGLFYLGYPAIEWPKGQRKPIEYLTEWKQ</sequence>
<proteinExistence type="inferred from homology"/>
<accession>A0A556MR76</accession>
<keyword evidence="3 7" id="KW-0288">FMN</keyword>
<dbReference type="AlphaFoldDB" id="A0A556MR76"/>
<dbReference type="PIRSF" id="PIRSF000232">
    <property type="entry name" value="YdjA"/>
    <property type="match status" value="1"/>
</dbReference>
<gene>
    <name evidence="10" type="ORF">FO442_10955</name>
</gene>
<evidence type="ECO:0000313" key="11">
    <source>
        <dbReference type="Proteomes" id="UP000316008"/>
    </source>
</evidence>
<dbReference type="InterPro" id="IPR026021">
    <property type="entry name" value="YdjA-like"/>
</dbReference>
<evidence type="ECO:0000256" key="2">
    <source>
        <dbReference type="ARBA" id="ARBA00022630"/>
    </source>
</evidence>
<dbReference type="EMBL" id="VLPL01000005">
    <property type="protein sequence ID" value="TSJ42279.1"/>
    <property type="molecule type" value="Genomic_DNA"/>
</dbReference>
<evidence type="ECO:0000256" key="1">
    <source>
        <dbReference type="ARBA" id="ARBA00007118"/>
    </source>
</evidence>
<comment type="caution">
    <text evidence="10">The sequence shown here is derived from an EMBL/GenBank/DDBJ whole genome shotgun (WGS) entry which is preliminary data.</text>
</comment>
<feature type="domain" description="Nitroreductase" evidence="9">
    <location>
        <begin position="12"/>
        <end position="173"/>
    </location>
</feature>
<protein>
    <recommendedName>
        <fullName evidence="7">Putative NAD(P)H nitroreductase</fullName>
        <ecNumber evidence="7">1.-.-.-</ecNumber>
    </recommendedName>
</protein>
<evidence type="ECO:0000259" key="9">
    <source>
        <dbReference type="Pfam" id="PF00881"/>
    </source>
</evidence>
<feature type="binding site" description="in other chain" evidence="8">
    <location>
        <begin position="15"/>
        <end position="17"/>
    </location>
    <ligand>
        <name>FMN</name>
        <dbReference type="ChEBI" id="CHEBI:58210"/>
        <note>ligand shared between dimeric partners</note>
    </ligand>
</feature>
<feature type="binding site" evidence="8">
    <location>
        <position position="46"/>
    </location>
    <ligand>
        <name>FMN</name>
        <dbReference type="ChEBI" id="CHEBI:58210"/>
        <note>ligand shared between dimeric partners</note>
    </ligand>
</feature>
<evidence type="ECO:0000256" key="7">
    <source>
        <dbReference type="PIRNR" id="PIRNR000232"/>
    </source>
</evidence>
<dbReference type="Pfam" id="PF00881">
    <property type="entry name" value="Nitroreductase"/>
    <property type="match status" value="1"/>
</dbReference>
<keyword evidence="6 7" id="KW-0520">NAD</keyword>
<evidence type="ECO:0000256" key="3">
    <source>
        <dbReference type="ARBA" id="ARBA00022643"/>
    </source>
</evidence>
<dbReference type="OrthoDB" id="9804207at2"/>
<keyword evidence="4 7" id="KW-0521">NADP</keyword>
<dbReference type="Gene3D" id="3.40.109.10">
    <property type="entry name" value="NADH Oxidase"/>
    <property type="match status" value="1"/>
</dbReference>
<dbReference type="PANTHER" id="PTHR43821:SF1">
    <property type="entry name" value="NAD(P)H NITROREDUCTASE YDJA-RELATED"/>
    <property type="match status" value="1"/>
</dbReference>
<comment type="cofactor">
    <cofactor evidence="8">
        <name>FMN</name>
        <dbReference type="ChEBI" id="CHEBI:58210"/>
    </cofactor>
    <text evidence="8">Binds 1 FMN per subunit.</text>
</comment>
<evidence type="ECO:0000256" key="4">
    <source>
        <dbReference type="ARBA" id="ARBA00022857"/>
    </source>
</evidence>
<keyword evidence="5 7" id="KW-0560">Oxidoreductase</keyword>
<evidence type="ECO:0000313" key="10">
    <source>
        <dbReference type="EMBL" id="TSJ42279.1"/>
    </source>
</evidence>
<evidence type="ECO:0000256" key="8">
    <source>
        <dbReference type="PIRSR" id="PIRSR000232-1"/>
    </source>
</evidence>
<dbReference type="RefSeq" id="WP_144333234.1">
    <property type="nucleotide sequence ID" value="NZ_VLPL01000005.1"/>
</dbReference>